<dbReference type="PROSITE" id="PS51471">
    <property type="entry name" value="FE2OG_OXY"/>
    <property type="match status" value="1"/>
</dbReference>
<comment type="cofactor">
    <cofactor evidence="1">
        <name>L-ascorbate</name>
        <dbReference type="ChEBI" id="CHEBI:38290"/>
    </cofactor>
</comment>
<evidence type="ECO:0000256" key="2">
    <source>
        <dbReference type="ARBA" id="ARBA00022723"/>
    </source>
</evidence>
<proteinExistence type="predicted"/>
<accession>A0A9X3IQW5</accession>
<dbReference type="GO" id="GO:0031418">
    <property type="term" value="F:L-ascorbic acid binding"/>
    <property type="evidence" value="ECO:0007669"/>
    <property type="project" value="UniProtKB-KW"/>
</dbReference>
<keyword evidence="9" id="KW-1185">Reference proteome</keyword>
<dbReference type="Pfam" id="PF13640">
    <property type="entry name" value="2OG-FeII_Oxy_3"/>
    <property type="match status" value="1"/>
</dbReference>
<dbReference type="GO" id="GO:0071456">
    <property type="term" value="P:cellular response to hypoxia"/>
    <property type="evidence" value="ECO:0007669"/>
    <property type="project" value="TreeGrafter"/>
</dbReference>
<dbReference type="InterPro" id="IPR044862">
    <property type="entry name" value="Pro_4_hyd_alph_FE2OG_OXY"/>
</dbReference>
<dbReference type="RefSeq" id="WP_283172439.1">
    <property type="nucleotide sequence ID" value="NZ_JAPNOA010000016.1"/>
</dbReference>
<dbReference type="PANTHER" id="PTHR12907">
    <property type="entry name" value="EGL NINE HOMOLOG-RELATED"/>
    <property type="match status" value="1"/>
</dbReference>
<keyword evidence="5" id="KW-0560">Oxidoreductase</keyword>
<comment type="caution">
    <text evidence="8">The sequence shown here is derived from an EMBL/GenBank/DDBJ whole genome shotgun (WGS) entry which is preliminary data.</text>
</comment>
<name>A0A9X3IQW5_9GAMM</name>
<gene>
    <name evidence="8" type="ORF">OUO13_03410</name>
</gene>
<keyword evidence="6" id="KW-0408">Iron</keyword>
<protein>
    <submittedName>
        <fullName evidence="8">2OG-Fe(II) oxygenase</fullName>
    </submittedName>
</protein>
<evidence type="ECO:0000256" key="1">
    <source>
        <dbReference type="ARBA" id="ARBA00001961"/>
    </source>
</evidence>
<keyword evidence="4" id="KW-0223">Dioxygenase</keyword>
<feature type="domain" description="Fe2OG dioxygenase" evidence="7">
    <location>
        <begin position="105"/>
        <end position="203"/>
    </location>
</feature>
<evidence type="ECO:0000313" key="9">
    <source>
        <dbReference type="Proteomes" id="UP001150830"/>
    </source>
</evidence>
<keyword evidence="2" id="KW-0479">Metal-binding</keyword>
<dbReference type="InterPro" id="IPR051559">
    <property type="entry name" value="HIF_prolyl_hydroxylases"/>
</dbReference>
<dbReference type="GO" id="GO:0008198">
    <property type="term" value="F:ferrous iron binding"/>
    <property type="evidence" value="ECO:0007669"/>
    <property type="project" value="TreeGrafter"/>
</dbReference>
<evidence type="ECO:0000259" key="7">
    <source>
        <dbReference type="PROSITE" id="PS51471"/>
    </source>
</evidence>
<dbReference type="PANTHER" id="PTHR12907:SF26">
    <property type="entry name" value="HIF PROLYL HYDROXYLASE, ISOFORM C"/>
    <property type="match status" value="1"/>
</dbReference>
<evidence type="ECO:0000256" key="3">
    <source>
        <dbReference type="ARBA" id="ARBA00022896"/>
    </source>
</evidence>
<dbReference type="EMBL" id="JAPNOA010000016">
    <property type="protein sequence ID" value="MCY0964221.1"/>
    <property type="molecule type" value="Genomic_DNA"/>
</dbReference>
<dbReference type="InterPro" id="IPR006620">
    <property type="entry name" value="Pro_4_hyd_alph"/>
</dbReference>
<dbReference type="GO" id="GO:0031543">
    <property type="term" value="F:peptidyl-proline dioxygenase activity"/>
    <property type="evidence" value="ECO:0007669"/>
    <property type="project" value="TreeGrafter"/>
</dbReference>
<evidence type="ECO:0000313" key="8">
    <source>
        <dbReference type="EMBL" id="MCY0964221.1"/>
    </source>
</evidence>
<dbReference type="AlphaFoldDB" id="A0A9X3IQW5"/>
<sequence length="215" mass="25151">MTTDLLIQPVFTDIANDLRAQGYSIVRTEQTEGFARDLLAQLHAFEADEFHQAGTGRQQEHQLNSNIRRDRIRWLSRDTDAEVRWLDFMDDLQRQLNRQLLLGLFSHECHFAHYRPGDFYRKHVDAFKGQANRILTSVFYLNDNWQADQGGELVMYRDDDPDTELLRLVPTLGTLVFFLSEDFPHEVLPATSDRYSIAGWFRLNSSRHGRVDPPR</sequence>
<keyword evidence="3" id="KW-0847">Vitamin C</keyword>
<dbReference type="SMART" id="SM00702">
    <property type="entry name" value="P4Hc"/>
    <property type="match status" value="1"/>
</dbReference>
<dbReference type="InterPro" id="IPR005123">
    <property type="entry name" value="Oxoglu/Fe-dep_dioxygenase_dom"/>
</dbReference>
<reference evidence="8" key="1">
    <citation type="submission" date="2022-11" db="EMBL/GenBank/DDBJ databases">
        <title>Parathalassolutuus dongxingensis gen. nov., sp. nov., a novel member of family Oceanospirillaceae isolated from a coastal shrimp pond in Guangxi, China.</title>
        <authorList>
            <person name="Chen H."/>
        </authorList>
    </citation>
    <scope>NUCLEOTIDE SEQUENCE</scope>
    <source>
        <strain evidence="8">G-43</strain>
    </source>
</reference>
<evidence type="ECO:0000256" key="6">
    <source>
        <dbReference type="ARBA" id="ARBA00023004"/>
    </source>
</evidence>
<organism evidence="8 9">
    <name type="scientific">Parathalassolituus penaei</name>
    <dbReference type="NCBI Taxonomy" id="2997323"/>
    <lineage>
        <taxon>Bacteria</taxon>
        <taxon>Pseudomonadati</taxon>
        <taxon>Pseudomonadota</taxon>
        <taxon>Gammaproteobacteria</taxon>
        <taxon>Oceanospirillales</taxon>
        <taxon>Oceanospirillaceae</taxon>
        <taxon>Parathalassolituus</taxon>
    </lineage>
</organism>
<dbReference type="Gene3D" id="2.60.120.620">
    <property type="entry name" value="q2cbj1_9rhob like domain"/>
    <property type="match status" value="1"/>
</dbReference>
<dbReference type="Proteomes" id="UP001150830">
    <property type="component" value="Unassembled WGS sequence"/>
</dbReference>
<evidence type="ECO:0000256" key="5">
    <source>
        <dbReference type="ARBA" id="ARBA00023002"/>
    </source>
</evidence>
<evidence type="ECO:0000256" key="4">
    <source>
        <dbReference type="ARBA" id="ARBA00022964"/>
    </source>
</evidence>